<sequence>MDQFVSQFFAQQKDDESGDVALAYDEDHNQGHDHDQNQNQDDVEAAESPRKKQRAGVIISEVETIEKSQHGIHDGEGEGDIHDGEGEDNGPTESEVAAEAVSGNEDVSFNETDFEDAVEPGSVVAPEAAEAAEAAEAERDVEEAGDVGEAGDVEEAAGTEPIKTSQSPISSRVIPKGVEEEDTIKPDHSDADIEEFHSMVQTKSPRKQHGKLLNRGLLTLVDKEDIKKQINSDFEKQVGKDVESLDFLEPDVHKSGEIDDSHLASQGEDVDDEEEDKKAGVDTNEGGDDEEEDDNEKAGVDENETGMESASQSEPADSSDAAPTHRSRRRRLRSNLVQNSQDNTRKSKSKSNNDTESIASTPTRRTRSLNADVQIIADPHESSTNVTKNHDDDIIEIDPHDTKTNDADVTEIVDHTGETTESEKESVSPPPAPTSVPATVAPVKPPKKLGRGKWLRIGDKGKRGKGRPRKIVPTPTEPEQELGPVLSRSRLRNRSLRSDNADIVMIKSNQDVLNDDELNDIETSVGEHSPVVTSKKKGRPRKDSVPVVKKKIRRYVMKPSYTANGKRRGRPPKEDDGISSN</sequence>
<organism evidence="1 2">
    <name type="scientific">Ambrosiozyma monospora</name>
    <name type="common">Yeast</name>
    <name type="synonym">Endomycopsis monosporus</name>
    <dbReference type="NCBI Taxonomy" id="43982"/>
    <lineage>
        <taxon>Eukaryota</taxon>
        <taxon>Fungi</taxon>
        <taxon>Dikarya</taxon>
        <taxon>Ascomycota</taxon>
        <taxon>Saccharomycotina</taxon>
        <taxon>Pichiomycetes</taxon>
        <taxon>Pichiales</taxon>
        <taxon>Pichiaceae</taxon>
        <taxon>Ambrosiozyma</taxon>
    </lineage>
</organism>
<dbReference type="Proteomes" id="UP001165064">
    <property type="component" value="Unassembled WGS sequence"/>
</dbReference>
<accession>A0ACB5TCS2</accession>
<dbReference type="EMBL" id="BSXS01006685">
    <property type="protein sequence ID" value="GME85909.1"/>
    <property type="molecule type" value="Genomic_DNA"/>
</dbReference>
<proteinExistence type="predicted"/>
<gene>
    <name evidence="1" type="ORF">Amon02_000780600</name>
</gene>
<evidence type="ECO:0000313" key="2">
    <source>
        <dbReference type="Proteomes" id="UP001165064"/>
    </source>
</evidence>
<comment type="caution">
    <text evidence="1">The sequence shown here is derived from an EMBL/GenBank/DDBJ whole genome shotgun (WGS) entry which is preliminary data.</text>
</comment>
<protein>
    <submittedName>
        <fullName evidence="1">Unnamed protein product</fullName>
    </submittedName>
</protein>
<keyword evidence="2" id="KW-1185">Reference proteome</keyword>
<reference evidence="1" key="1">
    <citation type="submission" date="2023-04" db="EMBL/GenBank/DDBJ databases">
        <title>Ambrosiozyma monospora NBRC 10751.</title>
        <authorList>
            <person name="Ichikawa N."/>
            <person name="Sato H."/>
            <person name="Tonouchi N."/>
        </authorList>
    </citation>
    <scope>NUCLEOTIDE SEQUENCE</scope>
    <source>
        <strain evidence="1">NBRC 10751</strain>
    </source>
</reference>
<evidence type="ECO:0000313" key="1">
    <source>
        <dbReference type="EMBL" id="GME85909.1"/>
    </source>
</evidence>
<name>A0ACB5TCS2_AMBMO</name>